<evidence type="ECO:0008006" key="3">
    <source>
        <dbReference type="Google" id="ProtNLM"/>
    </source>
</evidence>
<accession>A0ABT7YEB9</accession>
<reference evidence="1" key="1">
    <citation type="submission" date="2023-06" db="EMBL/GenBank/DDBJ databases">
        <title>Robiginitalea aurantiacus sp. nov. and Algoriphagus sediminis sp. nov., isolated from coastal sediment.</title>
        <authorList>
            <person name="Zhou Z.Y."/>
            <person name="An J."/>
            <person name="Jia Y.W."/>
            <person name="Du Z.J."/>
        </authorList>
    </citation>
    <scope>NUCLEOTIDE SEQUENCE</scope>
    <source>
        <strain evidence="1">C2-7</strain>
    </source>
</reference>
<sequence length="259" mass="29109">MKKILCYSSCLVFLLISCSEEKKKINETVMDVPIVDSVLSDVEEKKPQVSFFQYEDAPEYPDAILELFTPLGNQVFAPGKVPFEFNIKNYPFEDSDSRDFKLFNILNGGDPVGHYAPIFQQELAEGSYRLVAYLVDEDGLALKNFGNYVDRDFQVGDSRPFPYSAEPYLALNYPRNLQRYEGGEDIVVDFLVLGGDMKLDGLNVKVGVGNLTYEVDHMSPIIISNLSPGEYNLQVSLERKSGKALEGPFSQVNKTIIVE</sequence>
<dbReference type="PROSITE" id="PS51257">
    <property type="entry name" value="PROKAR_LIPOPROTEIN"/>
    <property type="match status" value="1"/>
</dbReference>
<protein>
    <recommendedName>
        <fullName evidence="3">DUF4397 domain-containing protein</fullName>
    </recommendedName>
</protein>
<gene>
    <name evidence="1" type="ORF">QVH07_11990</name>
</gene>
<dbReference type="Proteomes" id="UP001171916">
    <property type="component" value="Unassembled WGS sequence"/>
</dbReference>
<evidence type="ECO:0000313" key="2">
    <source>
        <dbReference type="Proteomes" id="UP001171916"/>
    </source>
</evidence>
<dbReference type="EMBL" id="JAUEPH010000005">
    <property type="protein sequence ID" value="MDN3204876.1"/>
    <property type="molecule type" value="Genomic_DNA"/>
</dbReference>
<keyword evidence="2" id="KW-1185">Reference proteome</keyword>
<proteinExistence type="predicted"/>
<organism evidence="1 2">
    <name type="scientific">Algoriphagus sediminis</name>
    <dbReference type="NCBI Taxonomy" id="3057113"/>
    <lineage>
        <taxon>Bacteria</taxon>
        <taxon>Pseudomonadati</taxon>
        <taxon>Bacteroidota</taxon>
        <taxon>Cytophagia</taxon>
        <taxon>Cytophagales</taxon>
        <taxon>Cyclobacteriaceae</taxon>
        <taxon>Algoriphagus</taxon>
    </lineage>
</organism>
<comment type="caution">
    <text evidence="1">The sequence shown here is derived from an EMBL/GenBank/DDBJ whole genome shotgun (WGS) entry which is preliminary data.</text>
</comment>
<dbReference type="RefSeq" id="WP_290000688.1">
    <property type="nucleotide sequence ID" value="NZ_JAUEPH010000005.1"/>
</dbReference>
<evidence type="ECO:0000313" key="1">
    <source>
        <dbReference type="EMBL" id="MDN3204876.1"/>
    </source>
</evidence>
<name>A0ABT7YEB9_9BACT</name>